<evidence type="ECO:0000259" key="5">
    <source>
        <dbReference type="PROSITE" id="PS50931"/>
    </source>
</evidence>
<dbReference type="InterPro" id="IPR000847">
    <property type="entry name" value="LysR_HTH_N"/>
</dbReference>
<dbReference type="PRINTS" id="PR00039">
    <property type="entry name" value="HTHLYSR"/>
</dbReference>
<keyword evidence="7" id="KW-1185">Reference proteome</keyword>
<evidence type="ECO:0000256" key="3">
    <source>
        <dbReference type="ARBA" id="ARBA00023125"/>
    </source>
</evidence>
<evidence type="ECO:0000256" key="1">
    <source>
        <dbReference type="ARBA" id="ARBA00009437"/>
    </source>
</evidence>
<dbReference type="SUPFAM" id="SSF46785">
    <property type="entry name" value="Winged helix' DNA-binding domain"/>
    <property type="match status" value="1"/>
</dbReference>
<keyword evidence="3" id="KW-0238">DNA-binding</keyword>
<evidence type="ECO:0000313" key="6">
    <source>
        <dbReference type="EMBL" id="MDF3299445.1"/>
    </source>
</evidence>
<keyword evidence="2" id="KW-0805">Transcription regulation</keyword>
<name>A0ABT6A465_9ACTN</name>
<dbReference type="RefSeq" id="WP_276108999.1">
    <property type="nucleotide sequence ID" value="NZ_JARJBB010000005.1"/>
</dbReference>
<proteinExistence type="inferred from homology"/>
<evidence type="ECO:0000313" key="7">
    <source>
        <dbReference type="Proteomes" id="UP001221150"/>
    </source>
</evidence>
<comment type="similarity">
    <text evidence="1">Belongs to the LysR transcriptional regulatory family.</text>
</comment>
<dbReference type="PROSITE" id="PS50931">
    <property type="entry name" value="HTH_LYSR"/>
    <property type="match status" value="1"/>
</dbReference>
<dbReference type="Proteomes" id="UP001221150">
    <property type="component" value="Unassembled WGS sequence"/>
</dbReference>
<keyword evidence="4" id="KW-0804">Transcription</keyword>
<dbReference type="InterPro" id="IPR036390">
    <property type="entry name" value="WH_DNA-bd_sf"/>
</dbReference>
<dbReference type="PANTHER" id="PTHR30579">
    <property type="entry name" value="TRANSCRIPTIONAL REGULATOR"/>
    <property type="match status" value="1"/>
</dbReference>
<organism evidence="6 7">
    <name type="scientific">Streptomyces tropicalis</name>
    <dbReference type="NCBI Taxonomy" id="3034234"/>
    <lineage>
        <taxon>Bacteria</taxon>
        <taxon>Bacillati</taxon>
        <taxon>Actinomycetota</taxon>
        <taxon>Actinomycetes</taxon>
        <taxon>Kitasatosporales</taxon>
        <taxon>Streptomycetaceae</taxon>
        <taxon>Streptomyces</taxon>
    </lineage>
</organism>
<sequence length="277" mass="29672">MTTDLETALLRAFVTSVKAGSISRAATALGHSQPALSQQLRRLERVVGQPLLHRAATGVSLTTTGEALMPYAERILALSSQALQVSRSTLDGHCGVGLLEDLATPVLTSALAEFTHFHPDITLELVSLPGPAMREAFVSGRVDLALCDPAYLPEPSRWTARMPLVWAQGPGIDIAADPLPLVLFSQPCRWRDPVLQTLERSGRRWRVVFESTSLAGVQAAVRAGLGVSALLPPNLEPGTVAPSLPELPEVEFGLVRSSATEGDRLVDAVETLLRRLV</sequence>
<dbReference type="Gene3D" id="3.40.190.10">
    <property type="entry name" value="Periplasmic binding protein-like II"/>
    <property type="match status" value="2"/>
</dbReference>
<dbReference type="InterPro" id="IPR050176">
    <property type="entry name" value="LTTR"/>
</dbReference>
<gene>
    <name evidence="6" type="ORF">P3H78_12525</name>
</gene>
<comment type="caution">
    <text evidence="6">The sequence shown here is derived from an EMBL/GenBank/DDBJ whole genome shotgun (WGS) entry which is preliminary data.</text>
</comment>
<accession>A0ABT6A465</accession>
<evidence type="ECO:0000256" key="4">
    <source>
        <dbReference type="ARBA" id="ARBA00023163"/>
    </source>
</evidence>
<reference evidence="6 7" key="1">
    <citation type="submission" date="2023-03" db="EMBL/GenBank/DDBJ databases">
        <title>Draft genome sequence of Streptomyces sp. K1PA1 isolated from peat swamp forest in Thailand.</title>
        <authorList>
            <person name="Klaysubun C."/>
            <person name="Duangmal K."/>
        </authorList>
    </citation>
    <scope>NUCLEOTIDE SEQUENCE [LARGE SCALE GENOMIC DNA]</scope>
    <source>
        <strain evidence="6 7">K1PA1</strain>
    </source>
</reference>
<dbReference type="PANTHER" id="PTHR30579:SF7">
    <property type="entry name" value="HTH-TYPE TRANSCRIPTIONAL REGULATOR LRHA-RELATED"/>
    <property type="match status" value="1"/>
</dbReference>
<protein>
    <submittedName>
        <fullName evidence="6">LysR substrate-binding domain-containing protein</fullName>
    </submittedName>
</protein>
<dbReference type="InterPro" id="IPR005119">
    <property type="entry name" value="LysR_subst-bd"/>
</dbReference>
<dbReference type="Pfam" id="PF00126">
    <property type="entry name" value="HTH_1"/>
    <property type="match status" value="1"/>
</dbReference>
<dbReference type="EMBL" id="JARJBB010000005">
    <property type="protein sequence ID" value="MDF3299445.1"/>
    <property type="molecule type" value="Genomic_DNA"/>
</dbReference>
<dbReference type="SUPFAM" id="SSF53850">
    <property type="entry name" value="Periplasmic binding protein-like II"/>
    <property type="match status" value="1"/>
</dbReference>
<dbReference type="InterPro" id="IPR036388">
    <property type="entry name" value="WH-like_DNA-bd_sf"/>
</dbReference>
<dbReference type="Pfam" id="PF03466">
    <property type="entry name" value="LysR_substrate"/>
    <property type="match status" value="1"/>
</dbReference>
<dbReference type="Gene3D" id="1.10.10.10">
    <property type="entry name" value="Winged helix-like DNA-binding domain superfamily/Winged helix DNA-binding domain"/>
    <property type="match status" value="1"/>
</dbReference>
<feature type="domain" description="HTH lysR-type" evidence="5">
    <location>
        <begin position="5"/>
        <end position="62"/>
    </location>
</feature>
<evidence type="ECO:0000256" key="2">
    <source>
        <dbReference type="ARBA" id="ARBA00023015"/>
    </source>
</evidence>